<name>A0ABD2K6G4_9BILA</name>
<accession>A0ABD2K6G4</accession>
<organism evidence="1 2">
    <name type="scientific">Heterodera trifolii</name>
    <dbReference type="NCBI Taxonomy" id="157864"/>
    <lineage>
        <taxon>Eukaryota</taxon>
        <taxon>Metazoa</taxon>
        <taxon>Ecdysozoa</taxon>
        <taxon>Nematoda</taxon>
        <taxon>Chromadorea</taxon>
        <taxon>Rhabditida</taxon>
        <taxon>Tylenchina</taxon>
        <taxon>Tylenchomorpha</taxon>
        <taxon>Tylenchoidea</taxon>
        <taxon>Heteroderidae</taxon>
        <taxon>Heteroderinae</taxon>
        <taxon>Heterodera</taxon>
    </lineage>
</organism>
<gene>
    <name evidence="1" type="ORF">niasHT_022738</name>
</gene>
<evidence type="ECO:0000313" key="2">
    <source>
        <dbReference type="Proteomes" id="UP001620626"/>
    </source>
</evidence>
<dbReference type="AlphaFoldDB" id="A0ABD2K6G4"/>
<evidence type="ECO:0000313" key="1">
    <source>
        <dbReference type="EMBL" id="KAL3098374.1"/>
    </source>
</evidence>
<proteinExistence type="predicted"/>
<dbReference type="Proteomes" id="UP001620626">
    <property type="component" value="Unassembled WGS sequence"/>
</dbReference>
<reference evidence="1 2" key="1">
    <citation type="submission" date="2024-10" db="EMBL/GenBank/DDBJ databases">
        <authorList>
            <person name="Kim D."/>
        </authorList>
    </citation>
    <scope>NUCLEOTIDE SEQUENCE [LARGE SCALE GENOMIC DNA]</scope>
    <source>
        <strain evidence="1">BH-2024</strain>
    </source>
</reference>
<keyword evidence="2" id="KW-1185">Reference proteome</keyword>
<dbReference type="EMBL" id="JBICBT010000824">
    <property type="protein sequence ID" value="KAL3098374.1"/>
    <property type="molecule type" value="Genomic_DNA"/>
</dbReference>
<protein>
    <submittedName>
        <fullName evidence="1">Uncharacterized protein</fullName>
    </submittedName>
</protein>
<sequence length="370" mass="41474">MGTGKLDTRKLDTGKLDTRKLDTGKLDTRKLDTGKLDTGKLDTGKLDTRKLDTGKLDTRKLDTRKLDTKRKTGHRRNFGHRMKIGHRKTGHQVPKIKPGIGVQNKFMKGIICLCPTAESASPVASNSPAAEQTKLGFMVIIRPLLYAFVAISAVTQLTLGTDEDIDTFRKLMNEYNTLSGPAFDVLGNLLSVSENSKVLMKLTGPAGSLLAACIEIAFKPESPTLKALATFHDWADRKFTEQNNMVAIAMNSIRVAHDLNDFDNYINEKVNDNCNTMPRRIMPILSELRALFAGVFWRYDEQKLTIECNELKKTYLRVLEKFAIASEEEAQEIFIQIRDFIGDSTLNETVRLADLTLSLNKMFKGTLPEM</sequence>
<comment type="caution">
    <text evidence="1">The sequence shown here is derived from an EMBL/GenBank/DDBJ whole genome shotgun (WGS) entry which is preliminary data.</text>
</comment>